<evidence type="ECO:0000313" key="3">
    <source>
        <dbReference type="EMBL" id="GFE55101.1"/>
    </source>
</evidence>
<dbReference type="EMBL" id="BLIY01000017">
    <property type="protein sequence ID" value="GFE55101.1"/>
    <property type="molecule type" value="Genomic_DNA"/>
</dbReference>
<evidence type="ECO:0000313" key="4">
    <source>
        <dbReference type="Proteomes" id="UP001057455"/>
    </source>
</evidence>
<reference evidence="3" key="1">
    <citation type="submission" date="2019-12" db="EMBL/GenBank/DDBJ databases">
        <title>Genome sequence of Babesia ovis.</title>
        <authorList>
            <person name="Yamagishi J."/>
            <person name="Sevinc F."/>
            <person name="Xuan X."/>
        </authorList>
    </citation>
    <scope>NUCLEOTIDE SEQUENCE</scope>
    <source>
        <strain evidence="3">Selcuk</strain>
    </source>
</reference>
<keyword evidence="2" id="KW-1133">Transmembrane helix</keyword>
<gene>
    <name evidence="3" type="ORF">BaOVIS_025050</name>
</gene>
<keyword evidence="4" id="KW-1185">Reference proteome</keyword>
<name>A0A9W5TCZ8_BABOV</name>
<evidence type="ECO:0000256" key="2">
    <source>
        <dbReference type="SAM" id="Phobius"/>
    </source>
</evidence>
<feature type="transmembrane region" description="Helical" evidence="2">
    <location>
        <begin position="258"/>
        <end position="278"/>
    </location>
</feature>
<feature type="region of interest" description="Disordered" evidence="1">
    <location>
        <begin position="151"/>
        <end position="175"/>
    </location>
</feature>
<feature type="transmembrane region" description="Helical" evidence="2">
    <location>
        <begin position="316"/>
        <end position="333"/>
    </location>
</feature>
<feature type="transmembrane region" description="Helical" evidence="2">
    <location>
        <begin position="87"/>
        <end position="106"/>
    </location>
</feature>
<sequence>MCAQFMQAGFGIASYLQSALSPVPMRGGNGPGDFDQPLDRPSQPPAMVRSLIDASRVYFRLSHQNAVHNLLCLFAPVGKVRHLVPDLYIPAVALYTFLLLRSVYISMVSEARYHLNDAIARTLTRMSFIFALEFILLSGLVYATQPSAPSLDEISQQSQPRHSQGSGTLGDQQNSYTYPGNDGISPYGMSGVPTGQMGYGMYQSQYGLETTQNDAVPFGKRSGSRTNMTEFQGATKYFGEDMTMPLSGRPAIRIAQKIVIIGYKYVLLNCYILVMLVAPIRGVSLPMAVYVGLCSLLFSLRMIVSLNSGGNDKQNPLMFIFPFLQPVFCYFLLPKA</sequence>
<proteinExistence type="predicted"/>
<accession>A0A9W5TCZ8</accession>
<dbReference type="OrthoDB" id="337750at2759"/>
<evidence type="ECO:0000256" key="1">
    <source>
        <dbReference type="SAM" id="MobiDB-lite"/>
    </source>
</evidence>
<dbReference type="AlphaFoldDB" id="A0A9W5TCZ8"/>
<protein>
    <submittedName>
        <fullName evidence="3">Integral membrane protein protein</fullName>
    </submittedName>
</protein>
<keyword evidence="2" id="KW-0472">Membrane</keyword>
<keyword evidence="2" id="KW-0812">Transmembrane</keyword>
<organism evidence="3 4">
    <name type="scientific">Babesia ovis</name>
    <dbReference type="NCBI Taxonomy" id="5869"/>
    <lineage>
        <taxon>Eukaryota</taxon>
        <taxon>Sar</taxon>
        <taxon>Alveolata</taxon>
        <taxon>Apicomplexa</taxon>
        <taxon>Aconoidasida</taxon>
        <taxon>Piroplasmida</taxon>
        <taxon>Babesiidae</taxon>
        <taxon>Babesia</taxon>
    </lineage>
</organism>
<comment type="caution">
    <text evidence="3">The sequence shown here is derived from an EMBL/GenBank/DDBJ whole genome shotgun (WGS) entry which is preliminary data.</text>
</comment>
<dbReference type="Proteomes" id="UP001057455">
    <property type="component" value="Unassembled WGS sequence"/>
</dbReference>
<feature type="transmembrane region" description="Helical" evidence="2">
    <location>
        <begin position="284"/>
        <end position="304"/>
    </location>
</feature>